<dbReference type="InterPro" id="IPR009739">
    <property type="entry name" value="LprI-like_N"/>
</dbReference>
<comment type="caution">
    <text evidence="3">The sequence shown here is derived from an EMBL/GenBank/DDBJ whole genome shotgun (WGS) entry which is preliminary data.</text>
</comment>
<reference evidence="3 4" key="1">
    <citation type="submission" date="2016-09" db="EMBL/GenBank/DDBJ databases">
        <title>Metabolic pathway, cell adaptation mechanisms and a novel monoxygenase revealed through proteogenomic-transcription analysis of a Sphingomonas haloaromaticamans strain degrading the fungicide ortho-phenylphenol.</title>
        <authorList>
            <person name="Perruchon C."/>
            <person name="Papadopoulou E.S."/>
            <person name="Rousidou C."/>
            <person name="Vasileiadis S."/>
            <person name="Tanou G."/>
            <person name="Amoutzias G."/>
            <person name="Molassiotis A."/>
            <person name="Karpouzas D.G."/>
        </authorList>
    </citation>
    <scope>NUCLEOTIDE SEQUENCE [LARGE SCALE GENOMIC DNA]</scope>
    <source>
        <strain evidence="3 4">P3</strain>
    </source>
</reference>
<proteinExistence type="predicted"/>
<feature type="chain" id="PRO_5010167457" description="Lysozyme inhibitor LprI-like N-terminal domain-containing protein" evidence="1">
    <location>
        <begin position="26"/>
        <end position="295"/>
    </location>
</feature>
<evidence type="ECO:0000259" key="2">
    <source>
        <dbReference type="Pfam" id="PF07007"/>
    </source>
</evidence>
<protein>
    <recommendedName>
        <fullName evidence="2">Lysozyme inhibitor LprI-like N-terminal domain-containing protein</fullName>
    </recommendedName>
</protein>
<keyword evidence="4" id="KW-1185">Reference proteome</keyword>
<keyword evidence="1" id="KW-0732">Signal</keyword>
<dbReference type="AlphaFoldDB" id="A0A1S1H9Q6"/>
<organism evidence="3 4">
    <name type="scientific">Edaphosphingomonas haloaromaticamans</name>
    <dbReference type="NCBI Taxonomy" id="653954"/>
    <lineage>
        <taxon>Bacteria</taxon>
        <taxon>Pseudomonadati</taxon>
        <taxon>Pseudomonadota</taxon>
        <taxon>Alphaproteobacteria</taxon>
        <taxon>Sphingomonadales</taxon>
        <taxon>Rhizorhabdaceae</taxon>
        <taxon>Edaphosphingomonas</taxon>
    </lineage>
</organism>
<dbReference type="EMBL" id="MIPT01000001">
    <property type="protein sequence ID" value="OHT18562.1"/>
    <property type="molecule type" value="Genomic_DNA"/>
</dbReference>
<name>A0A1S1H9Q6_9SPHN</name>
<gene>
    <name evidence="3" type="ORF">BHE75_00536</name>
</gene>
<evidence type="ECO:0000256" key="1">
    <source>
        <dbReference type="SAM" id="SignalP"/>
    </source>
</evidence>
<dbReference type="Pfam" id="PF07007">
    <property type="entry name" value="LprI"/>
    <property type="match status" value="1"/>
</dbReference>
<feature type="domain" description="Lysozyme inhibitor LprI-like N-terminal" evidence="2">
    <location>
        <begin position="223"/>
        <end position="288"/>
    </location>
</feature>
<evidence type="ECO:0000313" key="3">
    <source>
        <dbReference type="EMBL" id="OHT18562.1"/>
    </source>
</evidence>
<evidence type="ECO:0000313" key="4">
    <source>
        <dbReference type="Proteomes" id="UP000179467"/>
    </source>
</evidence>
<dbReference type="Proteomes" id="UP000179467">
    <property type="component" value="Unassembled WGS sequence"/>
</dbReference>
<feature type="signal peptide" evidence="1">
    <location>
        <begin position="1"/>
        <end position="25"/>
    </location>
</feature>
<dbReference type="Gene3D" id="1.20.1270.180">
    <property type="match status" value="1"/>
</dbReference>
<sequence>MAGYCLNRCQKRLAILFLAAPIALAGCDQAPTRAPRTGDDGVRVAAAQNARVAGHRPGNADGEVADWDYDTPDFTYENELHRGEDADAPTLIVTLPFQRQSRPGNVAPTDWSRVPPGTNYYADFYAASQRAAVSPFYKGGALADVEDDIGDHLSLQPYRIRLPNGCRLTFDLFVDMVVVSSDDASCPKGGVGGPETLAGAFGPLPPYTDVRGGDPARTWPLLHADADRRLNIVWKALQDRMAPAQKPALLAQQRRWIARRDQACLTYKGTVFHPKCLANITEHRLTWLNAQARPE</sequence>
<accession>A0A1S1H9Q6</accession>